<dbReference type="GO" id="GO:0000340">
    <property type="term" value="F:RNA 7-methylguanosine cap binding"/>
    <property type="evidence" value="ECO:0007669"/>
    <property type="project" value="TreeGrafter"/>
</dbReference>
<dbReference type="FunFam" id="3.30.760.10:FF:000003">
    <property type="entry name" value="Eukaryotic translation initiation factor 4E"/>
    <property type="match status" value="1"/>
</dbReference>
<keyword evidence="9" id="KW-1015">Disulfide bond</keyword>
<evidence type="ECO:0000256" key="3">
    <source>
        <dbReference type="ARBA" id="ARBA00022540"/>
    </source>
</evidence>
<dbReference type="Gene3D" id="3.30.760.10">
    <property type="entry name" value="RNA Cap, Translation Initiation Factor Eif4e"/>
    <property type="match status" value="1"/>
</dbReference>
<keyword evidence="5" id="KW-0611">Plant defense</keyword>
<dbReference type="InterPro" id="IPR023398">
    <property type="entry name" value="TIF_eIF4e-like"/>
</dbReference>
<evidence type="ECO:0000256" key="9">
    <source>
        <dbReference type="ARBA" id="ARBA00023157"/>
    </source>
</evidence>
<evidence type="ECO:0000256" key="4">
    <source>
        <dbReference type="ARBA" id="ARBA00022581"/>
    </source>
</evidence>
<keyword evidence="6" id="KW-0810">Translation regulation</keyword>
<comment type="function">
    <text evidence="15">(Microbial infection) Susceptibility host factor required for viral infection by recruiting viral RNAs to the host ribosomal complex via an interaction with viral genome-linked protein (VPg).</text>
</comment>
<keyword evidence="2" id="KW-0963">Cytoplasm</keyword>
<dbReference type="PROSITE" id="PS00813">
    <property type="entry name" value="IF4E"/>
    <property type="match status" value="1"/>
</dbReference>
<accession>A0A445F2A8</accession>
<evidence type="ECO:0000256" key="5">
    <source>
        <dbReference type="ARBA" id="ARBA00022821"/>
    </source>
</evidence>
<keyword evidence="3 16" id="KW-0396">Initiation factor</keyword>
<name>A0A445F2A8_GLYSO</name>
<dbReference type="GO" id="GO:0005634">
    <property type="term" value="C:nucleus"/>
    <property type="evidence" value="ECO:0007669"/>
    <property type="project" value="UniProtKB-ARBA"/>
</dbReference>
<evidence type="ECO:0000256" key="6">
    <source>
        <dbReference type="ARBA" id="ARBA00022845"/>
    </source>
</evidence>
<evidence type="ECO:0000256" key="14">
    <source>
        <dbReference type="ARBA" id="ARBA00042903"/>
    </source>
</evidence>
<dbReference type="PANTHER" id="PTHR11960:SF60">
    <property type="entry name" value="EUKARYOTIC TRANSLATION INITIATION FACTOR ISOFORM 4E-2"/>
    <property type="match status" value="1"/>
</dbReference>
<evidence type="ECO:0000256" key="10">
    <source>
        <dbReference type="ARBA" id="ARBA00025991"/>
    </source>
</evidence>
<proteinExistence type="inferred from homology"/>
<evidence type="ECO:0000256" key="12">
    <source>
        <dbReference type="ARBA" id="ARBA00039832"/>
    </source>
</evidence>
<dbReference type="GO" id="GO:0003743">
    <property type="term" value="F:translation initiation factor activity"/>
    <property type="evidence" value="ECO:0007669"/>
    <property type="project" value="UniProtKB-KW"/>
</dbReference>
<dbReference type="AlphaFoldDB" id="A0A445F2A8"/>
<keyword evidence="8 16" id="KW-0648">Protein biosynthesis</keyword>
<gene>
    <name evidence="17" type="ORF">D0Y65_053545</name>
</gene>
<evidence type="ECO:0000256" key="2">
    <source>
        <dbReference type="ARBA" id="ARBA00022490"/>
    </source>
</evidence>
<dbReference type="Pfam" id="PF01652">
    <property type="entry name" value="IF4E"/>
    <property type="match status" value="1"/>
</dbReference>
<keyword evidence="7 16" id="KW-0694">RNA-binding</keyword>
<evidence type="ECO:0000256" key="15">
    <source>
        <dbReference type="ARBA" id="ARBA00053317"/>
    </source>
</evidence>
<dbReference type="Proteomes" id="UP000289340">
    <property type="component" value="Chromosome 20"/>
</dbReference>
<comment type="similarity">
    <text evidence="1 16">Belongs to the eukaryotic initiation factor 4E family.</text>
</comment>
<evidence type="ECO:0000256" key="7">
    <source>
        <dbReference type="ARBA" id="ARBA00022884"/>
    </source>
</evidence>
<evidence type="ECO:0000313" key="17">
    <source>
        <dbReference type="EMBL" id="RZB42981.1"/>
    </source>
</evidence>
<evidence type="ECO:0000256" key="8">
    <source>
        <dbReference type="ARBA" id="ARBA00022917"/>
    </source>
</evidence>
<dbReference type="PANTHER" id="PTHR11960">
    <property type="entry name" value="EUKARYOTIC TRANSLATION INITIATION FACTOR 4E RELATED"/>
    <property type="match status" value="1"/>
</dbReference>
<keyword evidence="4" id="KW-0945">Host-virus interaction</keyword>
<dbReference type="InterPro" id="IPR001040">
    <property type="entry name" value="TIF_eIF_4E"/>
</dbReference>
<dbReference type="GO" id="GO:0006417">
    <property type="term" value="P:regulation of translation"/>
    <property type="evidence" value="ECO:0007669"/>
    <property type="project" value="UniProtKB-KW"/>
</dbReference>
<keyword evidence="18" id="KW-1185">Reference proteome</keyword>
<evidence type="ECO:0000256" key="1">
    <source>
        <dbReference type="ARBA" id="ARBA00009860"/>
    </source>
</evidence>
<dbReference type="SUPFAM" id="SSF55418">
    <property type="entry name" value="eIF4e-like"/>
    <property type="match status" value="1"/>
</dbReference>
<sequence length="192" mass="21804">MATSEEVVAAAPEAAALEAGLKHKLERKWTFWCDNQSKPKQGAAWGTSLRKVYTFDTVEEFWCLYDQVFKPSKLQINADFHLFKTGIEPKWEDPECANGGKWSVTSNSGRKANLDNMWLETMMALIGEQFEDAEDICGVVASVRQWQDKLSLWTKTAANEAAQVCYYLVNDTLQLKPYVMLSVILSVYDFLL</sequence>
<organism evidence="17 18">
    <name type="scientific">Glycine soja</name>
    <name type="common">Wild soybean</name>
    <dbReference type="NCBI Taxonomy" id="3848"/>
    <lineage>
        <taxon>Eukaryota</taxon>
        <taxon>Viridiplantae</taxon>
        <taxon>Streptophyta</taxon>
        <taxon>Embryophyta</taxon>
        <taxon>Tracheophyta</taxon>
        <taxon>Spermatophyta</taxon>
        <taxon>Magnoliopsida</taxon>
        <taxon>eudicotyledons</taxon>
        <taxon>Gunneridae</taxon>
        <taxon>Pentapetalae</taxon>
        <taxon>rosids</taxon>
        <taxon>fabids</taxon>
        <taxon>Fabales</taxon>
        <taxon>Fabaceae</taxon>
        <taxon>Papilionoideae</taxon>
        <taxon>50 kb inversion clade</taxon>
        <taxon>NPAAA clade</taxon>
        <taxon>indigoferoid/millettioid clade</taxon>
        <taxon>Phaseoleae</taxon>
        <taxon>Glycine</taxon>
        <taxon>Glycine subgen. Soja</taxon>
    </lineage>
</organism>
<reference evidence="17 18" key="1">
    <citation type="submission" date="2018-09" db="EMBL/GenBank/DDBJ databases">
        <title>A high-quality reference genome of wild soybean provides a powerful tool to mine soybean genomes.</title>
        <authorList>
            <person name="Xie M."/>
            <person name="Chung C.Y.L."/>
            <person name="Li M.-W."/>
            <person name="Wong F.-L."/>
            <person name="Chan T.-F."/>
            <person name="Lam H.-M."/>
        </authorList>
    </citation>
    <scope>NUCLEOTIDE SEQUENCE [LARGE SCALE GENOMIC DNA]</scope>
    <source>
        <strain evidence="18">cv. W05</strain>
        <tissue evidence="17">Hypocotyl of etiolated seedlings</tissue>
    </source>
</reference>
<dbReference type="InterPro" id="IPR019770">
    <property type="entry name" value="TIF_eIF_4E_CS"/>
</dbReference>
<evidence type="ECO:0000313" key="18">
    <source>
        <dbReference type="Proteomes" id="UP000289340"/>
    </source>
</evidence>
<evidence type="ECO:0000256" key="13">
    <source>
        <dbReference type="ARBA" id="ARBA00041627"/>
    </source>
</evidence>
<dbReference type="GO" id="GO:0051607">
    <property type="term" value="P:defense response to virus"/>
    <property type="evidence" value="ECO:0007669"/>
    <property type="project" value="UniProtKB-ARBA"/>
</dbReference>
<evidence type="ECO:0000256" key="11">
    <source>
        <dbReference type="ARBA" id="ARBA00030245"/>
    </source>
</evidence>
<dbReference type="EMBL" id="QZWG01000020">
    <property type="protein sequence ID" value="RZB42981.1"/>
    <property type="molecule type" value="Genomic_DNA"/>
</dbReference>
<comment type="subunit">
    <text evidence="10">EIF4F is a multi-subunit complex, the composition of which varies with external and internal environmental conditions. It is composed of at least EIF4A, EIF4E and EIF4G. EIF4E is also known to interact with other partners. In higher plants two isoforms of EIF4F have been identified, named isoform EIF4F and isoform EIF(iso)4F. Isoform EIF4F has subunits p220 and p26, whereas isoform EIF(iso)4F has subunits p82 and p28.</text>
</comment>
<protein>
    <recommendedName>
        <fullName evidence="12">Eukaryotic translation initiation factor isoform 4E</fullName>
    </recommendedName>
    <alternativeName>
        <fullName evidence="13">eIF-(iso)4F 25 kDa subunit</fullName>
    </alternativeName>
    <alternativeName>
        <fullName evidence="14">eIF-(iso)4F p28 subunit</fullName>
    </alternativeName>
    <alternativeName>
        <fullName evidence="11">mRNA cap-binding protein</fullName>
    </alternativeName>
</protein>
<comment type="caution">
    <text evidence="17">The sequence shown here is derived from an EMBL/GenBank/DDBJ whole genome shotgun (WGS) entry which is preliminary data.</text>
</comment>
<evidence type="ECO:0000256" key="16">
    <source>
        <dbReference type="RuleBase" id="RU004374"/>
    </source>
</evidence>
<dbReference type="GO" id="GO:0016281">
    <property type="term" value="C:eukaryotic translation initiation factor 4F complex"/>
    <property type="evidence" value="ECO:0007669"/>
    <property type="project" value="TreeGrafter"/>
</dbReference>